<dbReference type="EMBL" id="LGTL01000002">
    <property type="protein sequence ID" value="KPA85285.1"/>
    <property type="molecule type" value="Genomic_DNA"/>
</dbReference>
<keyword evidence="3" id="KW-1185">Reference proteome</keyword>
<dbReference type="VEuPathDB" id="TriTrypDB:LpyrH10_02_6000"/>
<dbReference type="Proteomes" id="UP000037923">
    <property type="component" value="Unassembled WGS sequence"/>
</dbReference>
<accession>A0A0N0DZH5</accession>
<comment type="caution">
    <text evidence="2">The sequence shown here is derived from an EMBL/GenBank/DDBJ whole genome shotgun (WGS) entry which is preliminary data.</text>
</comment>
<proteinExistence type="predicted"/>
<dbReference type="RefSeq" id="XP_015663723.1">
    <property type="nucleotide sequence ID" value="XM_015798203.1"/>
</dbReference>
<evidence type="ECO:0000313" key="2">
    <source>
        <dbReference type="EMBL" id="KPA85285.1"/>
    </source>
</evidence>
<evidence type="ECO:0000256" key="1">
    <source>
        <dbReference type="SAM" id="Phobius"/>
    </source>
</evidence>
<keyword evidence="1" id="KW-0812">Transmembrane</keyword>
<dbReference type="GeneID" id="26901921"/>
<dbReference type="RefSeq" id="XP_015663724.1">
    <property type="nucleotide sequence ID" value="XM_015798204.1"/>
</dbReference>
<keyword evidence="1" id="KW-0472">Membrane</keyword>
<feature type="transmembrane region" description="Helical" evidence="1">
    <location>
        <begin position="15"/>
        <end position="32"/>
    </location>
</feature>
<name>A0A0N0DZH5_LEPPY</name>
<reference evidence="2 3" key="1">
    <citation type="submission" date="2015-07" db="EMBL/GenBank/DDBJ databases">
        <title>High-quality genome of monoxenous trypanosomatid Leptomonas pyrrhocoris.</title>
        <authorList>
            <person name="Flegontov P."/>
            <person name="Butenko A."/>
            <person name="Firsov S."/>
            <person name="Vlcek C."/>
            <person name="Logacheva M.D."/>
            <person name="Field M."/>
            <person name="Filatov D."/>
            <person name="Flegontova O."/>
            <person name="Gerasimov E."/>
            <person name="Jackson A.P."/>
            <person name="Kelly S."/>
            <person name="Opperdoes F."/>
            <person name="O'Reilly A."/>
            <person name="Votypka J."/>
            <person name="Yurchenko V."/>
            <person name="Lukes J."/>
        </authorList>
    </citation>
    <scope>NUCLEOTIDE SEQUENCE [LARGE SCALE GENOMIC DNA]</scope>
    <source>
        <strain evidence="2">H10</strain>
    </source>
</reference>
<organism evidence="2 3">
    <name type="scientific">Leptomonas pyrrhocoris</name>
    <name type="common">Firebug parasite</name>
    <dbReference type="NCBI Taxonomy" id="157538"/>
    <lineage>
        <taxon>Eukaryota</taxon>
        <taxon>Discoba</taxon>
        <taxon>Euglenozoa</taxon>
        <taxon>Kinetoplastea</taxon>
        <taxon>Metakinetoplastina</taxon>
        <taxon>Trypanosomatida</taxon>
        <taxon>Trypanosomatidae</taxon>
        <taxon>Leishmaniinae</taxon>
        <taxon>Leptomonas</taxon>
    </lineage>
</organism>
<dbReference type="EMBL" id="LGTL01000002">
    <property type="protein sequence ID" value="KPA85284.1"/>
    <property type="molecule type" value="Genomic_DNA"/>
</dbReference>
<evidence type="ECO:0000313" key="3">
    <source>
        <dbReference type="Proteomes" id="UP000037923"/>
    </source>
</evidence>
<gene>
    <name evidence="2" type="ORF">ABB37_01626</name>
</gene>
<protein>
    <submittedName>
        <fullName evidence="2">Uncharacterized protein</fullName>
    </submittedName>
</protein>
<keyword evidence="1" id="KW-1133">Transmembrane helix</keyword>
<sequence>METNTFNLRNKRKGFLSECMSSLIYILFFLLAQNCLLCEHFIVVKNTHCNPFRYYSSLSFSFQLAVGPLRICSLHALQRGAIGHTHWCVNGVCVFPADHGAVAFSPFLCVCTEPFDIVATSFLSFLRHAILSSSRKHVRRLKLHVEPIPPPLIWSSPRDSVCPPLSVHATRPSPPDATIKKEKGVLRAWFLY</sequence>
<dbReference type="AlphaFoldDB" id="A0A0N0DZH5"/>